<sequence length="429" mass="48282">MSNDREKMSKALGAAFLQHQVQQLERNLEDLSFRRDSNPYKTSSSSNKSSNKNNRDKGYRQNSKPERPFQKVILTPNHNPSDQSSRNSLSNRGDPYQSASTRKHNISKDSSLQSTSSSSPLPSSNNRNIFKVIDCSVLIYALPVLKRWIKESRHRIIIPLDVISTLDLLKTCSKIHSQVREATCYLDSILQRNSSSTSKSPSSRPLLRGDEDDDSHHQRSQECDRGSFIFQRTGEEVSFERLCQEFRTPVSELVVSNTSRAQLNPEAEPEEEVLRALEARDLPIKLRSLFQCTLYQQRSTKDTDVVSLAVYIPRPQSTNKPSKVLHQDSTAAALPSSSTTATTAMGLTSNVNSSLPLSDLELAGGSVVREWGPRFGIKVEEVEEKELEQAKGWLTEQRQVTERRRQHNRLAAQGVGGSKVKRTLFDPTK</sequence>
<dbReference type="EMBL" id="CALTRL010000203">
    <property type="protein sequence ID" value="CAH7667112.1"/>
    <property type="molecule type" value="Genomic_DNA"/>
</dbReference>
<proteinExistence type="predicted"/>
<feature type="domain" description="PIN" evidence="2">
    <location>
        <begin position="132"/>
        <end position="197"/>
    </location>
</feature>
<protein>
    <submittedName>
        <fullName evidence="3">Expressed protein</fullName>
    </submittedName>
</protein>
<keyword evidence="4" id="KW-1185">Reference proteome</keyword>
<gene>
    <name evidence="3" type="ORF">PPACK8108_LOCUS1497</name>
</gene>
<evidence type="ECO:0000256" key="1">
    <source>
        <dbReference type="SAM" id="MobiDB-lite"/>
    </source>
</evidence>
<comment type="caution">
    <text evidence="3">The sequence shown here is derived from an EMBL/GenBank/DDBJ whole genome shotgun (WGS) entry which is preliminary data.</text>
</comment>
<evidence type="ECO:0000313" key="3">
    <source>
        <dbReference type="EMBL" id="CAH7667112.1"/>
    </source>
</evidence>
<dbReference type="AlphaFoldDB" id="A0AAV0AGJ5"/>
<feature type="compositionally biased region" description="Basic and acidic residues" evidence="1">
    <location>
        <begin position="53"/>
        <end position="69"/>
    </location>
</feature>
<feature type="compositionally biased region" description="Polar residues" evidence="1">
    <location>
        <begin position="76"/>
        <end position="91"/>
    </location>
</feature>
<feature type="compositionally biased region" description="Low complexity" evidence="1">
    <location>
        <begin position="43"/>
        <end position="52"/>
    </location>
</feature>
<feature type="compositionally biased region" description="Low complexity" evidence="1">
    <location>
        <begin position="194"/>
        <end position="203"/>
    </location>
</feature>
<feature type="compositionally biased region" description="Low complexity" evidence="1">
    <location>
        <begin position="110"/>
        <end position="123"/>
    </location>
</feature>
<organism evidence="3 4">
    <name type="scientific">Phakopsora pachyrhizi</name>
    <name type="common">Asian soybean rust disease fungus</name>
    <dbReference type="NCBI Taxonomy" id="170000"/>
    <lineage>
        <taxon>Eukaryota</taxon>
        <taxon>Fungi</taxon>
        <taxon>Dikarya</taxon>
        <taxon>Basidiomycota</taxon>
        <taxon>Pucciniomycotina</taxon>
        <taxon>Pucciniomycetes</taxon>
        <taxon>Pucciniales</taxon>
        <taxon>Phakopsoraceae</taxon>
        <taxon>Phakopsora</taxon>
    </lineage>
</organism>
<feature type="region of interest" description="Disordered" evidence="1">
    <location>
        <begin position="193"/>
        <end position="222"/>
    </location>
</feature>
<feature type="region of interest" description="Disordered" evidence="1">
    <location>
        <begin position="398"/>
        <end position="429"/>
    </location>
</feature>
<reference evidence="3" key="1">
    <citation type="submission" date="2022-06" db="EMBL/GenBank/DDBJ databases">
        <authorList>
            <consortium name="SYNGENTA / RWTH Aachen University"/>
        </authorList>
    </citation>
    <scope>NUCLEOTIDE SEQUENCE</scope>
</reference>
<dbReference type="InterPro" id="IPR002716">
    <property type="entry name" value="PIN_dom"/>
</dbReference>
<feature type="compositionally biased region" description="Basic and acidic residues" evidence="1">
    <location>
        <begin position="27"/>
        <end position="38"/>
    </location>
</feature>
<dbReference type="Proteomes" id="UP001153365">
    <property type="component" value="Unassembled WGS sequence"/>
</dbReference>
<evidence type="ECO:0000313" key="4">
    <source>
        <dbReference type="Proteomes" id="UP001153365"/>
    </source>
</evidence>
<name>A0AAV0AGJ5_PHAPC</name>
<feature type="region of interest" description="Disordered" evidence="1">
    <location>
        <begin position="27"/>
        <end position="123"/>
    </location>
</feature>
<dbReference type="Pfam" id="PF13638">
    <property type="entry name" value="PIN_4"/>
    <property type="match status" value="1"/>
</dbReference>
<dbReference type="Gene3D" id="3.40.50.1010">
    <property type="entry name" value="5'-nuclease"/>
    <property type="match status" value="1"/>
</dbReference>
<accession>A0AAV0AGJ5</accession>
<evidence type="ECO:0000259" key="2">
    <source>
        <dbReference type="Pfam" id="PF13638"/>
    </source>
</evidence>